<keyword evidence="4 6" id="KW-0378">Hydrolase</keyword>
<evidence type="ECO:0000313" key="9">
    <source>
        <dbReference type="Proteomes" id="UP000177371"/>
    </source>
</evidence>
<feature type="non-terminal residue" evidence="8">
    <location>
        <position position="84"/>
    </location>
</feature>
<gene>
    <name evidence="8" type="ORF">A2W32_04660</name>
</gene>
<evidence type="ECO:0000259" key="7">
    <source>
        <dbReference type="Pfam" id="PF10502"/>
    </source>
</evidence>
<evidence type="ECO:0000256" key="4">
    <source>
        <dbReference type="ARBA" id="ARBA00022801"/>
    </source>
</evidence>
<comment type="similarity">
    <text evidence="2 6">Belongs to the peptidase S26 family.</text>
</comment>
<feature type="active site" evidence="5">
    <location>
        <position position="21"/>
    </location>
</feature>
<evidence type="ECO:0000256" key="3">
    <source>
        <dbReference type="ARBA" id="ARBA00013208"/>
    </source>
</evidence>
<feature type="active site" evidence="5">
    <location>
        <position position="64"/>
    </location>
</feature>
<dbReference type="InterPro" id="IPR036286">
    <property type="entry name" value="LexA/Signal_pep-like_sf"/>
</dbReference>
<dbReference type="AlphaFoldDB" id="A0A1F4UUZ9"/>
<comment type="caution">
    <text evidence="8">The sequence shown here is derived from an EMBL/GenBank/DDBJ whole genome shotgun (WGS) entry which is preliminary data.</text>
</comment>
<dbReference type="PROSITE" id="PS00760">
    <property type="entry name" value="SPASE_I_2"/>
    <property type="match status" value="1"/>
</dbReference>
<evidence type="ECO:0000256" key="6">
    <source>
        <dbReference type="RuleBase" id="RU362042"/>
    </source>
</evidence>
<organism evidence="8 9">
    <name type="scientific">candidate division WWE3 bacterium RBG_16_37_10</name>
    <dbReference type="NCBI Taxonomy" id="1802610"/>
    <lineage>
        <taxon>Bacteria</taxon>
        <taxon>Katanobacteria</taxon>
    </lineage>
</organism>
<dbReference type="GO" id="GO:0006465">
    <property type="term" value="P:signal peptide processing"/>
    <property type="evidence" value="ECO:0007669"/>
    <property type="project" value="InterPro"/>
</dbReference>
<dbReference type="Proteomes" id="UP000177371">
    <property type="component" value="Unassembled WGS sequence"/>
</dbReference>
<dbReference type="PRINTS" id="PR00727">
    <property type="entry name" value="LEADERPTASE"/>
</dbReference>
<dbReference type="InterPro" id="IPR019757">
    <property type="entry name" value="Pept_S26A_signal_pept_1_Lys-AS"/>
</dbReference>
<dbReference type="PANTHER" id="PTHR43390:SF1">
    <property type="entry name" value="CHLOROPLAST PROCESSING PEPTIDASE"/>
    <property type="match status" value="1"/>
</dbReference>
<dbReference type="GO" id="GO:0004252">
    <property type="term" value="F:serine-type endopeptidase activity"/>
    <property type="evidence" value="ECO:0007669"/>
    <property type="project" value="InterPro"/>
</dbReference>
<reference evidence="8 9" key="1">
    <citation type="journal article" date="2016" name="Nat. Commun.">
        <title>Thousands of microbial genomes shed light on interconnected biogeochemical processes in an aquifer system.</title>
        <authorList>
            <person name="Anantharaman K."/>
            <person name="Brown C.T."/>
            <person name="Hug L.A."/>
            <person name="Sharon I."/>
            <person name="Castelle C.J."/>
            <person name="Probst A.J."/>
            <person name="Thomas B.C."/>
            <person name="Singh A."/>
            <person name="Wilkins M.J."/>
            <person name="Karaoz U."/>
            <person name="Brodie E.L."/>
            <person name="Williams K.H."/>
            <person name="Hubbard S.S."/>
            <person name="Banfield J.F."/>
        </authorList>
    </citation>
    <scope>NUCLEOTIDE SEQUENCE [LARGE SCALE GENOMIC DNA]</scope>
</reference>
<dbReference type="InterPro" id="IPR019533">
    <property type="entry name" value="Peptidase_S26"/>
</dbReference>
<dbReference type="PANTHER" id="PTHR43390">
    <property type="entry name" value="SIGNAL PEPTIDASE I"/>
    <property type="match status" value="1"/>
</dbReference>
<dbReference type="CDD" id="cd06530">
    <property type="entry name" value="S26_SPase_I"/>
    <property type="match status" value="1"/>
</dbReference>
<dbReference type="GO" id="GO:0016020">
    <property type="term" value="C:membrane"/>
    <property type="evidence" value="ECO:0007669"/>
    <property type="project" value="UniProtKB-SubCell"/>
</dbReference>
<evidence type="ECO:0000256" key="2">
    <source>
        <dbReference type="ARBA" id="ARBA00009370"/>
    </source>
</evidence>
<evidence type="ECO:0000313" key="8">
    <source>
        <dbReference type="EMBL" id="OGC48716.1"/>
    </source>
</evidence>
<proteinExistence type="inferred from homology"/>
<keyword evidence="6" id="KW-0645">Protease</keyword>
<dbReference type="SUPFAM" id="SSF51306">
    <property type="entry name" value="LexA/Signal peptidase"/>
    <property type="match status" value="1"/>
</dbReference>
<name>A0A1F4UUZ9_UNCKA</name>
<dbReference type="Gene3D" id="2.10.109.10">
    <property type="entry name" value="Umud Fragment, subunit A"/>
    <property type="match status" value="1"/>
</dbReference>
<dbReference type="GO" id="GO:0009003">
    <property type="term" value="F:signal peptidase activity"/>
    <property type="evidence" value="ECO:0007669"/>
    <property type="project" value="UniProtKB-EC"/>
</dbReference>
<accession>A0A1F4UUZ9</accession>
<dbReference type="STRING" id="1802610.A2W32_04660"/>
<dbReference type="NCBIfam" id="TIGR02227">
    <property type="entry name" value="sigpep_I_bact"/>
    <property type="match status" value="1"/>
</dbReference>
<feature type="domain" description="Peptidase S26" evidence="7">
    <location>
        <begin position="2"/>
        <end position="83"/>
    </location>
</feature>
<comment type="subcellular location">
    <subcellularLocation>
        <location evidence="6">Membrane</location>
        <topology evidence="6">Single-pass type II membrane protein</topology>
    </subcellularLocation>
</comment>
<dbReference type="EC" id="3.4.21.89" evidence="3 6"/>
<sequence length="84" mass="9755">MVVILVLYMWVALPEQVWGASMEPNFYTGERVLVEKVTKHFSDYERGDVVVLHPPENDSIDYIKRVVGLPGEMVKIWDCKIYVL</sequence>
<dbReference type="InterPro" id="IPR000223">
    <property type="entry name" value="Pept_S26A_signal_pept_1"/>
</dbReference>
<comment type="catalytic activity">
    <reaction evidence="1 6">
        <text>Cleavage of hydrophobic, N-terminal signal or leader sequences from secreted and periplasmic proteins.</text>
        <dbReference type="EC" id="3.4.21.89"/>
    </reaction>
</comment>
<dbReference type="Pfam" id="PF10502">
    <property type="entry name" value="Peptidase_S26"/>
    <property type="match status" value="1"/>
</dbReference>
<protein>
    <recommendedName>
        <fullName evidence="3 6">Signal peptidase I</fullName>
        <ecNumber evidence="3 6">3.4.21.89</ecNumber>
    </recommendedName>
</protein>
<evidence type="ECO:0000256" key="1">
    <source>
        <dbReference type="ARBA" id="ARBA00000677"/>
    </source>
</evidence>
<evidence type="ECO:0000256" key="5">
    <source>
        <dbReference type="PIRSR" id="PIRSR600223-1"/>
    </source>
</evidence>
<dbReference type="EMBL" id="MEUT01000063">
    <property type="protein sequence ID" value="OGC48716.1"/>
    <property type="molecule type" value="Genomic_DNA"/>
</dbReference>